<accession>A0A6I8P374</accession>
<keyword evidence="1 3" id="KW-0175">Coiled coil</keyword>
<feature type="compositionally biased region" description="Polar residues" evidence="4">
    <location>
        <begin position="398"/>
        <end position="411"/>
    </location>
</feature>
<gene>
    <name evidence="6" type="primary">CCDC102B</name>
</gene>
<dbReference type="Pfam" id="PF01576">
    <property type="entry name" value="Myosin_tail_1"/>
    <property type="match status" value="1"/>
</dbReference>
<dbReference type="PANTHER" id="PTHR46292:SF2">
    <property type="entry name" value="COILED-COIL DOMAIN-CONTAINING PROTEIN 102B"/>
    <property type="match status" value="1"/>
</dbReference>
<organism evidence="6 7">
    <name type="scientific">Ornithorhynchus anatinus</name>
    <name type="common">Duckbill platypus</name>
    <dbReference type="NCBI Taxonomy" id="9258"/>
    <lineage>
        <taxon>Eukaryota</taxon>
        <taxon>Metazoa</taxon>
        <taxon>Chordata</taxon>
        <taxon>Craniata</taxon>
        <taxon>Vertebrata</taxon>
        <taxon>Euteleostomi</taxon>
        <taxon>Mammalia</taxon>
        <taxon>Monotremata</taxon>
        <taxon>Ornithorhynchidae</taxon>
        <taxon>Ornithorhynchus</taxon>
    </lineage>
</organism>
<evidence type="ECO:0000256" key="3">
    <source>
        <dbReference type="SAM" id="Coils"/>
    </source>
</evidence>
<dbReference type="Proteomes" id="UP000002279">
    <property type="component" value="Chromosome 5"/>
</dbReference>
<reference evidence="6 7" key="1">
    <citation type="journal article" date="2008" name="Nature">
        <title>Genome analysis of the platypus reveals unique signatures of evolution.</title>
        <authorList>
            <person name="Warren W.C."/>
            <person name="Hillier L.W."/>
            <person name="Marshall Graves J.A."/>
            <person name="Birney E."/>
            <person name="Ponting C.P."/>
            <person name="Grutzner F."/>
            <person name="Belov K."/>
            <person name="Miller W."/>
            <person name="Clarke L."/>
            <person name="Chinwalla A.T."/>
            <person name="Yang S.P."/>
            <person name="Heger A."/>
            <person name="Locke D.P."/>
            <person name="Miethke P."/>
            <person name="Waters P.D."/>
            <person name="Veyrunes F."/>
            <person name="Fulton L."/>
            <person name="Fulton B."/>
            <person name="Graves T."/>
            <person name="Wallis J."/>
            <person name="Puente X.S."/>
            <person name="Lopez-Otin C."/>
            <person name="Ordonez G.R."/>
            <person name="Eichler E.E."/>
            <person name="Chen L."/>
            <person name="Cheng Z."/>
            <person name="Deakin J.E."/>
            <person name="Alsop A."/>
            <person name="Thompson K."/>
            <person name="Kirby P."/>
            <person name="Papenfuss A.T."/>
            <person name="Wakefield M.J."/>
            <person name="Olender T."/>
            <person name="Lancet D."/>
            <person name="Huttley G.A."/>
            <person name="Smit A.F."/>
            <person name="Pask A."/>
            <person name="Temple-Smith P."/>
            <person name="Batzer M.A."/>
            <person name="Walker J.A."/>
            <person name="Konkel M.K."/>
            <person name="Harris R.S."/>
            <person name="Whittington C.M."/>
            <person name="Wong E.S."/>
            <person name="Gemmell N.J."/>
            <person name="Buschiazzo E."/>
            <person name="Vargas Jentzsch I.M."/>
            <person name="Merkel A."/>
            <person name="Schmitz J."/>
            <person name="Zemann A."/>
            <person name="Churakov G."/>
            <person name="Kriegs J.O."/>
            <person name="Brosius J."/>
            <person name="Murchison E.P."/>
            <person name="Sachidanandam R."/>
            <person name="Smith C."/>
            <person name="Hannon G.J."/>
            <person name="Tsend-Ayush E."/>
            <person name="McMillan D."/>
            <person name="Attenborough R."/>
            <person name="Rens W."/>
            <person name="Ferguson-Smith M."/>
            <person name="Lefevre C.M."/>
            <person name="Sharp J.A."/>
            <person name="Nicholas K.R."/>
            <person name="Ray D.A."/>
            <person name="Kube M."/>
            <person name="Reinhardt R."/>
            <person name="Pringle T.H."/>
            <person name="Taylor J."/>
            <person name="Jones R.C."/>
            <person name="Nixon B."/>
            <person name="Dacheux J.L."/>
            <person name="Niwa H."/>
            <person name="Sekita Y."/>
            <person name="Huang X."/>
            <person name="Stark A."/>
            <person name="Kheradpour P."/>
            <person name="Kellis M."/>
            <person name="Flicek P."/>
            <person name="Chen Y."/>
            <person name="Webber C."/>
            <person name="Hardison R."/>
            <person name="Nelson J."/>
            <person name="Hallsworth-Pepin K."/>
            <person name="Delehaunty K."/>
            <person name="Markovic C."/>
            <person name="Minx P."/>
            <person name="Feng Y."/>
            <person name="Kremitzki C."/>
            <person name="Mitreva M."/>
            <person name="Glasscock J."/>
            <person name="Wylie T."/>
            <person name="Wohldmann P."/>
            <person name="Thiru P."/>
            <person name="Nhan M.N."/>
            <person name="Pohl C.S."/>
            <person name="Smith S.M."/>
            <person name="Hou S."/>
            <person name="Nefedov M."/>
            <person name="de Jong P.J."/>
            <person name="Renfree M.B."/>
            <person name="Mardis E.R."/>
            <person name="Wilson R.K."/>
        </authorList>
    </citation>
    <scope>NUCLEOTIDE SEQUENCE [LARGE SCALE GENOMIC DNA]</scope>
    <source>
        <strain evidence="6 7">Glennie</strain>
    </source>
</reference>
<feature type="compositionally biased region" description="Acidic residues" evidence="4">
    <location>
        <begin position="536"/>
        <end position="552"/>
    </location>
</feature>
<feature type="coiled-coil region" evidence="3">
    <location>
        <begin position="113"/>
        <end position="147"/>
    </location>
</feature>
<dbReference type="Ensembl" id="ENSOANT00000071427.1">
    <property type="protein sequence ID" value="ENSOANP00000048232.1"/>
    <property type="gene ID" value="ENSOANG00000041495.1"/>
</dbReference>
<protein>
    <recommendedName>
        <fullName evidence="2">Coiled-coil domain-containing protein 102A</fullName>
    </recommendedName>
</protein>
<feature type="region of interest" description="Disordered" evidence="4">
    <location>
        <begin position="390"/>
        <end position="411"/>
    </location>
</feature>
<dbReference type="CTD" id="79839"/>
<dbReference type="GeneID" id="100079350"/>
<sequence>MNLDSIHRLIEETQVFQIPPSSARSPCDSTLPVPAPDSWGHFYLPHPGLCPHSSHRFPAHGRPGNDWDIGEELRLRELEEVKARAAQMEKTMRWWSDCTANWREKWSKVRAERNKAREEGKQLRMKLEMTLKELSALKQRKQDLGNEQEDPGVGETWKKKPIVLEGPYSHGGTLQTGCQEDDPTRHDVGGNWAQVAPEIRKKEANVTGTLHRFHLRDVRIQLERAEFLRKGVSAICATKPGKDLGDGGQLLENELAQISSLKLHLDESQKTLWKEREVRSSLEKEVELLESDLSLWKWKYQELKEAYEKSPKQFNILHGLHQNEVGRIPEAREDMADSQTSKDRTICKLREEVERLQTENTTGWGQREMLQVEKQGLERENRRLKAQVREMEERLEGRNTSSSSGQSPDITTLESELLEPSQELVELQYAYCKLNKKYQDEMAELIHANNRVDQREADVKKLRVRVEELKKGLSQAEDELDDSLNQVRKLQRSLDEQIELNDNLQIQVTHLQSRLGQQKVTSVFKIKSSEKFASEDSTEAECEEEEEGELYD</sequence>
<dbReference type="FunCoup" id="A0A6I8P374">
    <property type="interactions" value="140"/>
</dbReference>
<evidence type="ECO:0000259" key="5">
    <source>
        <dbReference type="Pfam" id="PF01576"/>
    </source>
</evidence>
<dbReference type="PANTHER" id="PTHR46292">
    <property type="entry name" value="COILED-COIL DOMAIN-CONTAINING PROTEIN 102A"/>
    <property type="match status" value="1"/>
</dbReference>
<reference evidence="6" key="3">
    <citation type="submission" date="2025-09" db="UniProtKB">
        <authorList>
            <consortium name="Ensembl"/>
        </authorList>
    </citation>
    <scope>IDENTIFICATION</scope>
    <source>
        <strain evidence="6">Glennie</strain>
    </source>
</reference>
<dbReference type="KEGG" id="oaa:100079350"/>
<reference evidence="6" key="2">
    <citation type="submission" date="2025-08" db="UniProtKB">
        <authorList>
            <consortium name="Ensembl"/>
        </authorList>
    </citation>
    <scope>IDENTIFICATION</scope>
    <source>
        <strain evidence="6">Glennie</strain>
    </source>
</reference>
<dbReference type="Bgee" id="ENSOANG00000041495">
    <property type="expression patterns" value="Expressed in ovary and 5 other cell types or tissues"/>
</dbReference>
<evidence type="ECO:0000256" key="4">
    <source>
        <dbReference type="SAM" id="MobiDB-lite"/>
    </source>
</evidence>
<feature type="domain" description="Myosin tail" evidence="5">
    <location>
        <begin position="330"/>
        <end position="515"/>
    </location>
</feature>
<proteinExistence type="predicted"/>
<evidence type="ECO:0000313" key="7">
    <source>
        <dbReference type="Proteomes" id="UP000002279"/>
    </source>
</evidence>
<dbReference type="GeneTree" id="ENSGT00730000110960"/>
<evidence type="ECO:0000313" key="6">
    <source>
        <dbReference type="Ensembl" id="ENSOANP00000048232.1"/>
    </source>
</evidence>
<evidence type="ECO:0000256" key="1">
    <source>
        <dbReference type="ARBA" id="ARBA00023054"/>
    </source>
</evidence>
<evidence type="ECO:0000256" key="2">
    <source>
        <dbReference type="ARBA" id="ARBA00040149"/>
    </source>
</evidence>
<feature type="region of interest" description="Disordered" evidence="4">
    <location>
        <begin position="531"/>
        <end position="552"/>
    </location>
</feature>
<dbReference type="OMA" id="QHAYHKL"/>
<name>A0A6I8P374_ORNAN</name>
<dbReference type="OrthoDB" id="5984396at2759"/>
<keyword evidence="7" id="KW-1185">Reference proteome</keyword>
<dbReference type="InterPro" id="IPR002928">
    <property type="entry name" value="Myosin_tail"/>
</dbReference>
<dbReference type="InParanoid" id="A0A6I8P374"/>
<dbReference type="AlphaFoldDB" id="A0A6I8P374"/>
<dbReference type="RefSeq" id="XP_028920532.1">
    <property type="nucleotide sequence ID" value="XM_029064699.2"/>
</dbReference>
<dbReference type="GO" id="GO:0016459">
    <property type="term" value="C:myosin complex"/>
    <property type="evidence" value="ECO:0007669"/>
    <property type="project" value="InterPro"/>
</dbReference>
<feature type="coiled-coil region" evidence="3">
    <location>
        <begin position="435"/>
        <end position="514"/>
    </location>
</feature>